<evidence type="ECO:0000256" key="2">
    <source>
        <dbReference type="ARBA" id="ARBA00004117"/>
    </source>
</evidence>
<evidence type="ECO:0000256" key="1">
    <source>
        <dbReference type="ARBA" id="ARBA00002591"/>
    </source>
</evidence>
<comment type="subunit">
    <text evidence="5">The basal body constitutes a major portion of the flagellar organelle and consists of four rings (L,P,S, and M) mounted on a central rod.</text>
</comment>
<keyword evidence="6" id="KW-0969">Cilium</keyword>
<keyword evidence="6" id="KW-0282">Flagellum</keyword>
<name>A0A7T0BUW5_9BACT</name>
<dbReference type="PRINTS" id="PR01010">
    <property type="entry name" value="FLGPRINGFLGI"/>
</dbReference>
<accession>A0A7T0BUW5</accession>
<dbReference type="GO" id="GO:0030288">
    <property type="term" value="C:outer membrane-bounded periplasmic space"/>
    <property type="evidence" value="ECO:0007669"/>
    <property type="project" value="InterPro"/>
</dbReference>
<dbReference type="InterPro" id="IPR001782">
    <property type="entry name" value="Flag_FlgI"/>
</dbReference>
<dbReference type="PANTHER" id="PTHR30381">
    <property type="entry name" value="FLAGELLAR P-RING PERIPLASMIC PROTEIN FLGI"/>
    <property type="match status" value="1"/>
</dbReference>
<comment type="similarity">
    <text evidence="5">Belongs to the FlgI family.</text>
</comment>
<dbReference type="AlphaFoldDB" id="A0A7T0BUW5"/>
<proteinExistence type="inferred from homology"/>
<dbReference type="KEGG" id="nli:G3M70_05705"/>
<evidence type="ECO:0000313" key="6">
    <source>
        <dbReference type="EMBL" id="QPJ61409.1"/>
    </source>
</evidence>
<protein>
    <recommendedName>
        <fullName evidence="5">Flagellar P-ring protein</fullName>
    </recommendedName>
    <alternativeName>
        <fullName evidence="5">Basal body P-ring protein</fullName>
    </alternativeName>
</protein>
<reference evidence="6 7" key="1">
    <citation type="submission" date="2020-02" db="EMBL/GenBank/DDBJ databases">
        <title>Genomic and physiological characterization of two novel Nitrospinaceae genera.</title>
        <authorList>
            <person name="Mueller A.J."/>
            <person name="Jung M.-Y."/>
            <person name="Strachan C.R."/>
            <person name="Herbold C.W."/>
            <person name="Kirkegaard R.H."/>
            <person name="Daims H."/>
        </authorList>
    </citation>
    <scope>NUCLEOTIDE SEQUENCE [LARGE SCALE GENOMIC DNA]</scope>
    <source>
        <strain evidence="6">EB</strain>
    </source>
</reference>
<evidence type="ECO:0000256" key="5">
    <source>
        <dbReference type="HAMAP-Rule" id="MF_00416"/>
    </source>
</evidence>
<organism evidence="6 7">
    <name type="scientific">Candidatus Nitronauta litoralis</name>
    <dbReference type="NCBI Taxonomy" id="2705533"/>
    <lineage>
        <taxon>Bacteria</taxon>
        <taxon>Pseudomonadati</taxon>
        <taxon>Nitrospinota/Tectimicrobiota group</taxon>
        <taxon>Nitrospinota</taxon>
        <taxon>Nitrospinia</taxon>
        <taxon>Nitrospinales</taxon>
        <taxon>Nitrospinaceae</taxon>
        <taxon>Candidatus Nitronauta</taxon>
    </lineage>
</organism>
<keyword evidence="4 5" id="KW-0975">Bacterial flagellum</keyword>
<dbReference type="GO" id="GO:0071973">
    <property type="term" value="P:bacterial-type flagellum-dependent cell motility"/>
    <property type="evidence" value="ECO:0007669"/>
    <property type="project" value="InterPro"/>
</dbReference>
<dbReference type="HAMAP" id="MF_00416">
    <property type="entry name" value="FlgI"/>
    <property type="match status" value="1"/>
</dbReference>
<dbReference type="PANTHER" id="PTHR30381:SF0">
    <property type="entry name" value="FLAGELLAR P-RING PROTEIN"/>
    <property type="match status" value="1"/>
</dbReference>
<keyword evidence="3 5" id="KW-0732">Signal</keyword>
<evidence type="ECO:0000256" key="3">
    <source>
        <dbReference type="ARBA" id="ARBA00022729"/>
    </source>
</evidence>
<comment type="subcellular location">
    <subcellularLocation>
        <location evidence="2 5">Bacterial flagellum basal body</location>
    </subcellularLocation>
</comment>
<dbReference type="Proteomes" id="UP000594688">
    <property type="component" value="Chromosome"/>
</dbReference>
<dbReference type="EMBL" id="CP048685">
    <property type="protein sequence ID" value="QPJ61409.1"/>
    <property type="molecule type" value="Genomic_DNA"/>
</dbReference>
<feature type="chain" id="PRO_5033173338" description="Flagellar P-ring protein" evidence="5">
    <location>
        <begin position="27"/>
        <end position="374"/>
    </location>
</feature>
<feature type="signal peptide" evidence="5">
    <location>
        <begin position="1"/>
        <end position="26"/>
    </location>
</feature>
<evidence type="ECO:0000313" key="7">
    <source>
        <dbReference type="Proteomes" id="UP000594688"/>
    </source>
</evidence>
<keyword evidence="6" id="KW-0966">Cell projection</keyword>
<dbReference type="NCBIfam" id="NF003676">
    <property type="entry name" value="PRK05303.1"/>
    <property type="match status" value="1"/>
</dbReference>
<gene>
    <name evidence="5" type="primary">flgI</name>
    <name evidence="6" type="ORF">G3M70_05705</name>
</gene>
<dbReference type="GO" id="GO:0009428">
    <property type="term" value="C:bacterial-type flagellum basal body, distal rod, P ring"/>
    <property type="evidence" value="ECO:0007669"/>
    <property type="project" value="InterPro"/>
</dbReference>
<sequence precursor="true">MSNHRILLKLITSLLIIAMLASSAHAIRVKELVNISGVRNNQLIGFGLVIGLANTGDRATNVFFSIQTIVNMLQKLGVTVPANRIAQLQFKNIAVVMVTANLPPFARQGDAIDVTVSSIGDSVSLQGGTLLMTPLKGPDSLTYAVAQGSVSIGGFVVQGGAQGAQKNHPTVGKIVNGAMVEKEIPVAFNIKKEIYLSLKRTDFTTASRIAKAVNADMKEVLATTLDGRTLHLKVPAFYRDNTSAFVTRIERLQVNPDTVAKVIIDERTGTVVMGENVRISTVAVAHGSLFVQIKEEPVVSQPPPLSETGETVIVPRTRVTAEEGEDRLIIVPSGIGIGEVVNALNAIGVNPRDLIAILQAIKASGSLHAELQII</sequence>
<dbReference type="GO" id="GO:0005198">
    <property type="term" value="F:structural molecule activity"/>
    <property type="evidence" value="ECO:0007669"/>
    <property type="project" value="InterPro"/>
</dbReference>
<comment type="function">
    <text evidence="1 5">Assembles around the rod to form the L-ring and probably protects the motor/basal body from shearing forces during rotation.</text>
</comment>
<evidence type="ECO:0000256" key="4">
    <source>
        <dbReference type="ARBA" id="ARBA00023143"/>
    </source>
</evidence>
<dbReference type="Pfam" id="PF02119">
    <property type="entry name" value="FlgI"/>
    <property type="match status" value="1"/>
</dbReference>